<protein>
    <submittedName>
        <fullName evidence="2">Uncharacterized protein</fullName>
    </submittedName>
</protein>
<evidence type="ECO:0000313" key="2">
    <source>
        <dbReference type="EMBL" id="RNB74996.1"/>
    </source>
</evidence>
<proteinExistence type="predicted"/>
<name>A0A3M8CGV4_9BACL</name>
<feature type="compositionally biased region" description="Basic and acidic residues" evidence="1">
    <location>
        <begin position="66"/>
        <end position="78"/>
    </location>
</feature>
<sequence>MIRREKRPGGVYALPPVKETKLYEMRLGGEKMEKKRCGAKTRSSKPCQKAALANGRCRLHGGKSTGPKDKAKHRESLKGNKNALKHGLYETNWLDTLTEEERELYHQVSTDPNVQVDNEYRLSELRIRRMMIRIQQEEQKEKPNPAAIRTIEDAITKVQMNIAALIRENGKLINMQKQKSDGALDQLVEVLERARAKFQG</sequence>
<reference evidence="2 3" key="1">
    <citation type="submission" date="2018-10" db="EMBL/GenBank/DDBJ databases">
        <title>Phylogenomics of Brevibacillus.</title>
        <authorList>
            <person name="Dunlap C."/>
        </authorList>
    </citation>
    <scope>NUCLEOTIDE SEQUENCE [LARGE SCALE GENOMIC DNA]</scope>
    <source>
        <strain evidence="2 3">JCM 12215</strain>
    </source>
</reference>
<evidence type="ECO:0000313" key="3">
    <source>
        <dbReference type="Proteomes" id="UP000282028"/>
    </source>
</evidence>
<dbReference type="NCBIfam" id="NF041373">
    <property type="entry name" value="HGG_STG"/>
    <property type="match status" value="1"/>
</dbReference>
<keyword evidence="3" id="KW-1185">Reference proteome</keyword>
<feature type="region of interest" description="Disordered" evidence="1">
    <location>
        <begin position="57"/>
        <end position="78"/>
    </location>
</feature>
<evidence type="ECO:0000256" key="1">
    <source>
        <dbReference type="SAM" id="MobiDB-lite"/>
    </source>
</evidence>
<gene>
    <name evidence="2" type="ORF">EDM52_08425</name>
</gene>
<dbReference type="EMBL" id="RHHR01000011">
    <property type="protein sequence ID" value="RNB74996.1"/>
    <property type="molecule type" value="Genomic_DNA"/>
</dbReference>
<dbReference type="AlphaFoldDB" id="A0A3M8CGV4"/>
<dbReference type="Proteomes" id="UP000282028">
    <property type="component" value="Unassembled WGS sequence"/>
</dbReference>
<comment type="caution">
    <text evidence="2">The sequence shown here is derived from an EMBL/GenBank/DDBJ whole genome shotgun (WGS) entry which is preliminary data.</text>
</comment>
<accession>A0A3M8CGV4</accession>
<dbReference type="InterPro" id="IPR047675">
    <property type="entry name" value="Putative_zinc-bd"/>
</dbReference>
<organism evidence="2 3">
    <name type="scientific">Brevibacillus invocatus</name>
    <dbReference type="NCBI Taxonomy" id="173959"/>
    <lineage>
        <taxon>Bacteria</taxon>
        <taxon>Bacillati</taxon>
        <taxon>Bacillota</taxon>
        <taxon>Bacilli</taxon>
        <taxon>Bacillales</taxon>
        <taxon>Paenibacillaceae</taxon>
        <taxon>Brevibacillus</taxon>
    </lineage>
</organism>